<evidence type="ECO:0000313" key="2">
    <source>
        <dbReference type="EMBL" id="CDJ48883.1"/>
    </source>
</evidence>
<gene>
    <name evidence="2" type="ORF">EBH_0053570</name>
</gene>
<feature type="compositionally biased region" description="Basic and acidic residues" evidence="1">
    <location>
        <begin position="236"/>
        <end position="246"/>
    </location>
</feature>
<proteinExistence type="predicted"/>
<evidence type="ECO:0000313" key="3">
    <source>
        <dbReference type="Proteomes" id="UP000030750"/>
    </source>
</evidence>
<feature type="compositionally biased region" description="Low complexity" evidence="1">
    <location>
        <begin position="305"/>
        <end position="321"/>
    </location>
</feature>
<evidence type="ECO:0000256" key="1">
    <source>
        <dbReference type="SAM" id="MobiDB-lite"/>
    </source>
</evidence>
<dbReference type="AlphaFoldDB" id="U6LI02"/>
<organism evidence="2 3">
    <name type="scientific">Eimeria brunetti</name>
    <dbReference type="NCBI Taxonomy" id="51314"/>
    <lineage>
        <taxon>Eukaryota</taxon>
        <taxon>Sar</taxon>
        <taxon>Alveolata</taxon>
        <taxon>Apicomplexa</taxon>
        <taxon>Conoidasida</taxon>
        <taxon>Coccidia</taxon>
        <taxon>Eucoccidiorida</taxon>
        <taxon>Eimeriorina</taxon>
        <taxon>Eimeriidae</taxon>
        <taxon>Eimeria</taxon>
    </lineage>
</organism>
<feature type="compositionally biased region" description="Low complexity" evidence="1">
    <location>
        <begin position="195"/>
        <end position="207"/>
    </location>
</feature>
<keyword evidence="3" id="KW-1185">Reference proteome</keyword>
<accession>U6LI02</accession>
<feature type="compositionally biased region" description="Basic and acidic residues" evidence="1">
    <location>
        <begin position="324"/>
        <end position="336"/>
    </location>
</feature>
<dbReference type="OrthoDB" id="10681367at2759"/>
<reference evidence="2" key="1">
    <citation type="submission" date="2013-10" db="EMBL/GenBank/DDBJ databases">
        <title>Genomic analysis of the causative agents of coccidiosis in chickens.</title>
        <authorList>
            <person name="Reid A.J."/>
            <person name="Blake D."/>
            <person name="Billington K."/>
            <person name="Browne H."/>
            <person name="Dunn M."/>
            <person name="Hung S."/>
            <person name="Kawahara F."/>
            <person name="Miranda-Saavedra D."/>
            <person name="Mourier T."/>
            <person name="Nagra H."/>
            <person name="Otto T.D."/>
            <person name="Rawlings N."/>
            <person name="Sanchez A."/>
            <person name="Sanders M."/>
            <person name="Subramaniam C."/>
            <person name="Tay Y."/>
            <person name="Dear P."/>
            <person name="Doerig C."/>
            <person name="Gruber A."/>
            <person name="Parkinson J."/>
            <person name="Shirley M."/>
            <person name="Wan K.L."/>
            <person name="Berriman M."/>
            <person name="Tomley F."/>
            <person name="Pain A."/>
        </authorList>
    </citation>
    <scope>NUCLEOTIDE SEQUENCE [LARGE SCALE GENOMIC DNA]</scope>
    <source>
        <strain evidence="2">Houghton</strain>
    </source>
</reference>
<dbReference type="Proteomes" id="UP000030750">
    <property type="component" value="Unassembled WGS sequence"/>
</dbReference>
<reference evidence="2" key="2">
    <citation type="submission" date="2013-10" db="EMBL/GenBank/DDBJ databases">
        <authorList>
            <person name="Aslett M."/>
        </authorList>
    </citation>
    <scope>NUCLEOTIDE SEQUENCE [LARGE SCALE GENOMIC DNA]</scope>
    <source>
        <strain evidence="2">Houghton</strain>
    </source>
</reference>
<sequence length="469" mass="50569">MDRLGKLRNLHFGGKASTVTFAMGGVVVTVGFREHRTGFVTSGPSKEVNRAADAALLFAEVSSTWDFDRMARGLSTVFCGWLRAAVKGYMRGSQSEEEFYLQEKGIDDAGCQVSIRITCGCSLVPYLAGVLSLQGGKTDARPDAPGSHFDGSGAGPFGKGGHGEVFEFPDIAGLPRGSSAALAETPSSDGDDRLPSGAPQPSQGQSSSEDDAGDADRDSDQQGPRPTKPKTPCGQEDQKQPQEYGDRGQVPWQQDMRRRGLHLPITEATWLEALDEEAENTGETPAGKDEKRAQKPSPTAETHDAAGAGSKDGKSSSAKHGAIPKHEDPAKKDKPKGTLGKFLNPADKWMRRRRASLRYGFSLIEDESARQTLQTFLYGVAVMCSPSRALRTKSARFSYRGIDVEVTVRELLAREAGFELERAFVGAIEEVERLLPGKSNTIAEASTVVASRFLCSRMALTLLQQKRAT</sequence>
<protein>
    <submittedName>
        <fullName evidence="2">Uncharacterized protein</fullName>
    </submittedName>
</protein>
<dbReference type="VEuPathDB" id="ToxoDB:EBH_0053570"/>
<name>U6LI02_9EIME</name>
<feature type="region of interest" description="Disordered" evidence="1">
    <location>
        <begin position="277"/>
        <end position="345"/>
    </location>
</feature>
<feature type="region of interest" description="Disordered" evidence="1">
    <location>
        <begin position="135"/>
        <end position="252"/>
    </location>
</feature>
<dbReference type="EMBL" id="HG711358">
    <property type="protein sequence ID" value="CDJ48883.1"/>
    <property type="molecule type" value="Genomic_DNA"/>
</dbReference>